<feature type="compositionally biased region" description="Basic and acidic residues" evidence="5">
    <location>
        <begin position="578"/>
        <end position="594"/>
    </location>
</feature>
<dbReference type="AlphaFoldDB" id="A0A6P8BBZ6"/>
<keyword evidence="2 6" id="KW-0812">Transmembrane</keyword>
<keyword evidence="3 6" id="KW-1133">Transmembrane helix</keyword>
<accession>A0A6P8BBZ6</accession>
<evidence type="ECO:0000256" key="1">
    <source>
        <dbReference type="ARBA" id="ARBA00004167"/>
    </source>
</evidence>
<evidence type="ECO:0008006" key="9">
    <source>
        <dbReference type="Google" id="ProtNLM"/>
    </source>
</evidence>
<feature type="compositionally biased region" description="Low complexity" evidence="5">
    <location>
        <begin position="355"/>
        <end position="394"/>
    </location>
</feature>
<feature type="region of interest" description="Disordered" evidence="5">
    <location>
        <begin position="637"/>
        <end position="712"/>
    </location>
</feature>
<reference evidence="8" key="2">
    <citation type="submission" date="2019-10" db="EMBL/GenBank/DDBJ databases">
        <authorList>
            <consortium name="NCBI Genome Project"/>
        </authorList>
    </citation>
    <scope>NUCLEOTIDE SEQUENCE</scope>
    <source>
        <strain evidence="8">NI907</strain>
    </source>
</reference>
<evidence type="ECO:0000256" key="6">
    <source>
        <dbReference type="SAM" id="Phobius"/>
    </source>
</evidence>
<reference evidence="8" key="1">
    <citation type="journal article" date="2019" name="Mol. Biol. Evol.">
        <title>Blast fungal genomes show frequent chromosomal changes, gene gains and losses, and effector gene turnover.</title>
        <authorList>
            <person name="Gomez Luciano L.B."/>
            <person name="Jason Tsai I."/>
            <person name="Chuma I."/>
            <person name="Tosa Y."/>
            <person name="Chen Y.H."/>
            <person name="Li J.Y."/>
            <person name="Li M.Y."/>
            <person name="Jade Lu M.Y."/>
            <person name="Nakayashiki H."/>
            <person name="Li W.H."/>
        </authorList>
    </citation>
    <scope>NUCLEOTIDE SEQUENCE</scope>
    <source>
        <strain evidence="8">NI907</strain>
    </source>
</reference>
<feature type="compositionally biased region" description="Polar residues" evidence="5">
    <location>
        <begin position="505"/>
        <end position="516"/>
    </location>
</feature>
<feature type="region of interest" description="Disordered" evidence="5">
    <location>
        <begin position="355"/>
        <end position="409"/>
    </location>
</feature>
<dbReference type="InterPro" id="IPR051694">
    <property type="entry name" value="Immunoregulatory_rcpt-like"/>
</dbReference>
<feature type="transmembrane region" description="Helical" evidence="6">
    <location>
        <begin position="415"/>
        <end position="437"/>
    </location>
</feature>
<feature type="compositionally biased region" description="Pro residues" evidence="5">
    <location>
        <begin position="542"/>
        <end position="559"/>
    </location>
</feature>
<dbReference type="GO" id="GO:0016020">
    <property type="term" value="C:membrane"/>
    <property type="evidence" value="ECO:0007669"/>
    <property type="project" value="UniProtKB-SubCell"/>
</dbReference>
<feature type="compositionally biased region" description="Polar residues" evidence="5">
    <location>
        <begin position="666"/>
        <end position="678"/>
    </location>
</feature>
<evidence type="ECO:0000256" key="3">
    <source>
        <dbReference type="ARBA" id="ARBA00022989"/>
    </source>
</evidence>
<sequence>MASKKAVPTPPTSIKDISCSIIYENTLYTYSSTGVLQSLALEAGAEWKELAKGVAVTGGVCVGSTPVKPREPGLFVVGGKGPDGYRGLQKFTYSTGQWETQSPPSEDVMNRLGHGAAYINSTDAILVYAGNKDGTVHAGSQTFTIGASAPFEVRSFDSAGVPSLANPMLLPWSNNQAVLVGGEGNTKVMVFSPEAGGWKDSGATLAAALSKDVSVMRAAVVAGTDGSKCLYTFDTSQSPNVVTRTALIDAQGQPQTNSPALSTRAEKEDEDHEWRLIERRAEQWPKYNSTYAPTATRTNFALAQDPNGMIVLAGGTDGEPIDIFNGRTNTWMDTPDVFSNDSVRALDSVSTSSSISVASSTSATPTPSSTPSSTSTSVTSSVTPSSSSETTITPGAGVSSTKSDSNSSIPPVNTILGAVLGTTAAVLILLGILYCLLRRKKKREELEAGRAMRDSGLTPLTEKGGAMYAADGLPRGPNNGPFRGHQQQDSQGSFSSMAILMGKVNQQHKQAAVQRNPSKESKRSSQSSILNSAFKKSISNPIPHPASPNPFADPPPPMPQAQMRDEKGGTVVFSNDIGEPRPRPPRPDRPDGTRRSSGWNRYWSGGSTLNILGFGSGASKRTTVASDVSSRYSANMQNRITQDSATVPQLAVGGNRLPEPTPEFQRVNSASPTISASPQLGPGMKGRIERPTSTGSDRSGYSSGIPASVHDNWDPTGADEAWGSNRAPSSAYNYNSAYNSVYSTALAPPSSSSSRPPLPSGVSTQPQLSMAANSSDMSWLNLGEDKKKNFH</sequence>
<dbReference type="RefSeq" id="XP_030984666.1">
    <property type="nucleotide sequence ID" value="XM_031124948.1"/>
</dbReference>
<organism evidence="7 8">
    <name type="scientific">Pyricularia grisea</name>
    <name type="common">Crabgrass-specific blast fungus</name>
    <name type="synonym">Magnaporthe grisea</name>
    <dbReference type="NCBI Taxonomy" id="148305"/>
    <lineage>
        <taxon>Eukaryota</taxon>
        <taxon>Fungi</taxon>
        <taxon>Dikarya</taxon>
        <taxon>Ascomycota</taxon>
        <taxon>Pezizomycotina</taxon>
        <taxon>Sordariomycetes</taxon>
        <taxon>Sordariomycetidae</taxon>
        <taxon>Magnaporthales</taxon>
        <taxon>Pyriculariaceae</taxon>
        <taxon>Pyricularia</taxon>
    </lineage>
</organism>
<name>A0A6P8BBZ6_PYRGI</name>
<evidence type="ECO:0000256" key="2">
    <source>
        <dbReference type="ARBA" id="ARBA00022692"/>
    </source>
</evidence>
<dbReference type="KEGG" id="pgri:PgNI_04907"/>
<dbReference type="SUPFAM" id="SSF50965">
    <property type="entry name" value="Galactose oxidase, central domain"/>
    <property type="match status" value="2"/>
</dbReference>
<evidence type="ECO:0000256" key="5">
    <source>
        <dbReference type="SAM" id="MobiDB-lite"/>
    </source>
</evidence>
<evidence type="ECO:0000313" key="7">
    <source>
        <dbReference type="Proteomes" id="UP000515153"/>
    </source>
</evidence>
<feature type="compositionally biased region" description="Polar residues" evidence="5">
    <location>
        <begin position="398"/>
        <end position="409"/>
    </location>
</feature>
<proteinExistence type="predicted"/>
<reference evidence="8" key="3">
    <citation type="submission" date="2025-08" db="UniProtKB">
        <authorList>
            <consortium name="RefSeq"/>
        </authorList>
    </citation>
    <scope>IDENTIFICATION</scope>
    <source>
        <strain evidence="8">NI907</strain>
    </source>
</reference>
<gene>
    <name evidence="8" type="ORF">PgNI_04907</name>
</gene>
<feature type="compositionally biased region" description="Low complexity" evidence="5">
    <location>
        <begin position="744"/>
        <end position="755"/>
    </location>
</feature>
<evidence type="ECO:0000313" key="8">
    <source>
        <dbReference type="RefSeq" id="XP_030984666.1"/>
    </source>
</evidence>
<dbReference type="InterPro" id="IPR011043">
    <property type="entry name" value="Gal_Oxase/kelch_b-propeller"/>
</dbReference>
<dbReference type="Proteomes" id="UP000515153">
    <property type="component" value="Unplaced"/>
</dbReference>
<protein>
    <recommendedName>
        <fullName evidence="9">Pre-mRNA splicing factor CLF1</fullName>
    </recommendedName>
</protein>
<dbReference type="PANTHER" id="PTHR15549">
    <property type="entry name" value="PAIRED IMMUNOGLOBULIN-LIKE TYPE 2 RECEPTOR"/>
    <property type="match status" value="1"/>
</dbReference>
<comment type="subcellular location">
    <subcellularLocation>
        <location evidence="1">Membrane</location>
        <topology evidence="1">Single-pass membrane protein</topology>
    </subcellularLocation>
</comment>
<keyword evidence="7" id="KW-1185">Reference proteome</keyword>
<evidence type="ECO:0000256" key="4">
    <source>
        <dbReference type="ARBA" id="ARBA00023136"/>
    </source>
</evidence>
<feature type="region of interest" description="Disordered" evidence="5">
    <location>
        <begin position="744"/>
        <end position="791"/>
    </location>
</feature>
<feature type="region of interest" description="Disordered" evidence="5">
    <location>
        <begin position="446"/>
        <end position="492"/>
    </location>
</feature>
<feature type="region of interest" description="Disordered" evidence="5">
    <location>
        <begin position="505"/>
        <end position="601"/>
    </location>
</feature>
<dbReference type="GeneID" id="41959857"/>
<feature type="compositionally biased region" description="Polar residues" evidence="5">
    <location>
        <begin position="761"/>
        <end position="778"/>
    </location>
</feature>
<keyword evidence="4 6" id="KW-0472">Membrane</keyword>
<dbReference type="GO" id="GO:0071944">
    <property type="term" value="C:cell periphery"/>
    <property type="evidence" value="ECO:0007669"/>
    <property type="project" value="UniProtKB-ARBA"/>
</dbReference>
<feature type="compositionally biased region" description="Polar residues" evidence="5">
    <location>
        <begin position="637"/>
        <end position="647"/>
    </location>
</feature>
<feature type="compositionally biased region" description="Polar residues" evidence="5">
    <location>
        <begin position="691"/>
        <end position="702"/>
    </location>
</feature>